<feature type="transmembrane region" description="Helical" evidence="2">
    <location>
        <begin position="163"/>
        <end position="184"/>
    </location>
</feature>
<protein>
    <submittedName>
        <fullName evidence="3">MFS transporter</fullName>
    </submittedName>
</protein>
<keyword evidence="2" id="KW-1133">Transmembrane helix</keyword>
<dbReference type="AlphaFoldDB" id="A0A2T2XK23"/>
<dbReference type="SUPFAM" id="SSF103473">
    <property type="entry name" value="MFS general substrate transporter"/>
    <property type="match status" value="1"/>
</dbReference>
<proteinExistence type="predicted"/>
<keyword evidence="2" id="KW-0812">Transmembrane</keyword>
<dbReference type="InterPro" id="IPR052524">
    <property type="entry name" value="MFS_Cyanate_Porter"/>
</dbReference>
<feature type="transmembrane region" description="Helical" evidence="2">
    <location>
        <begin position="99"/>
        <end position="120"/>
    </location>
</feature>
<organism evidence="3 4">
    <name type="scientific">Sulfobacillus benefaciens</name>
    <dbReference type="NCBI Taxonomy" id="453960"/>
    <lineage>
        <taxon>Bacteria</taxon>
        <taxon>Bacillati</taxon>
        <taxon>Bacillota</taxon>
        <taxon>Clostridia</taxon>
        <taxon>Eubacteriales</taxon>
        <taxon>Clostridiales Family XVII. Incertae Sedis</taxon>
        <taxon>Sulfobacillus</taxon>
    </lineage>
</organism>
<accession>A0A2T2XK23</accession>
<feature type="transmembrane region" description="Helical" evidence="2">
    <location>
        <begin position="132"/>
        <end position="157"/>
    </location>
</feature>
<dbReference type="CDD" id="cd17339">
    <property type="entry name" value="MFS_NIMT_CynX_like"/>
    <property type="match status" value="1"/>
</dbReference>
<dbReference type="GO" id="GO:0005886">
    <property type="term" value="C:plasma membrane"/>
    <property type="evidence" value="ECO:0007669"/>
    <property type="project" value="UniProtKB-SubCell"/>
</dbReference>
<feature type="transmembrane region" description="Helical" evidence="2">
    <location>
        <begin position="42"/>
        <end position="63"/>
    </location>
</feature>
<feature type="transmembrane region" description="Helical" evidence="2">
    <location>
        <begin position="338"/>
        <end position="356"/>
    </location>
</feature>
<evidence type="ECO:0000256" key="2">
    <source>
        <dbReference type="SAM" id="Phobius"/>
    </source>
</evidence>
<comment type="caution">
    <text evidence="3">The sequence shown here is derived from an EMBL/GenBank/DDBJ whole genome shotgun (WGS) entry which is preliminary data.</text>
</comment>
<feature type="transmembrane region" description="Helical" evidence="2">
    <location>
        <begin position="205"/>
        <end position="223"/>
    </location>
</feature>
<feature type="transmembrane region" description="Helical" evidence="2">
    <location>
        <begin position="243"/>
        <end position="265"/>
    </location>
</feature>
<dbReference type="Gene3D" id="1.20.1250.20">
    <property type="entry name" value="MFS general substrate transporter like domains"/>
    <property type="match status" value="2"/>
</dbReference>
<evidence type="ECO:0000313" key="3">
    <source>
        <dbReference type="EMBL" id="PSR34840.1"/>
    </source>
</evidence>
<name>A0A2T2XK23_9FIRM</name>
<sequence>MTPSKPISHSALLIWGIVLLSANLRPAITGVGPLVEVITRQTGLPSAIAGILTTLPLIAFGVVSPISPSLVRKFGMERSLFLGLVILTIGTLLRSWGSVFGLMIGMFLVGSGAAIENVLLPSLVKRDFPSQIGLVTGLYSSVMNVFAALASGISVPLSLVARLGWRGSLASWAVLSLLAMAVWLPQLQRRHGMGMHRPTGAWRSAVAWQITFFMGLQSLLFYVNVAWLPTLLHDRGMSLGLSGWMVSLMQFVSLPSTFVMPIIAVRRKNQQGLVGIISLLFALGYLGLLLPGTRLAWLWITLIGVAGGASISLALAFFGLRSHHHEQAAELSGMAQSVGYLLAAIGPISIGLIHHATKTWSLPLLALLVTVGLMLVSGLGAGRNVYVQSRSPIP</sequence>
<dbReference type="GO" id="GO:0022857">
    <property type="term" value="F:transmembrane transporter activity"/>
    <property type="evidence" value="ECO:0007669"/>
    <property type="project" value="InterPro"/>
</dbReference>
<dbReference type="Pfam" id="PF07690">
    <property type="entry name" value="MFS_1"/>
    <property type="match status" value="1"/>
</dbReference>
<reference evidence="3 4" key="1">
    <citation type="journal article" date="2014" name="BMC Genomics">
        <title>Comparison of environmental and isolate Sulfobacillus genomes reveals diverse carbon, sulfur, nitrogen, and hydrogen metabolisms.</title>
        <authorList>
            <person name="Justice N.B."/>
            <person name="Norman A."/>
            <person name="Brown C.T."/>
            <person name="Singh A."/>
            <person name="Thomas B.C."/>
            <person name="Banfield J.F."/>
        </authorList>
    </citation>
    <scope>NUCLEOTIDE SEQUENCE [LARGE SCALE GENOMIC DNA]</scope>
    <source>
        <strain evidence="3">AMDSBA4</strain>
    </source>
</reference>
<dbReference type="PANTHER" id="PTHR23523">
    <property type="match status" value="1"/>
</dbReference>
<gene>
    <name evidence="3" type="ORF">C7B46_03805</name>
</gene>
<feature type="transmembrane region" description="Helical" evidence="2">
    <location>
        <begin position="75"/>
        <end position="93"/>
    </location>
</feature>
<evidence type="ECO:0000256" key="1">
    <source>
        <dbReference type="ARBA" id="ARBA00004651"/>
    </source>
</evidence>
<feature type="transmembrane region" description="Helical" evidence="2">
    <location>
        <begin position="272"/>
        <end position="290"/>
    </location>
</feature>
<dbReference type="InterPro" id="IPR011701">
    <property type="entry name" value="MFS"/>
</dbReference>
<keyword evidence="2" id="KW-0472">Membrane</keyword>
<comment type="subcellular location">
    <subcellularLocation>
        <location evidence="1">Cell membrane</location>
        <topology evidence="1">Multi-pass membrane protein</topology>
    </subcellularLocation>
</comment>
<feature type="transmembrane region" description="Helical" evidence="2">
    <location>
        <begin position="296"/>
        <end position="318"/>
    </location>
</feature>
<dbReference type="PANTHER" id="PTHR23523:SF2">
    <property type="entry name" value="2-NITROIMIDAZOLE TRANSPORTER"/>
    <property type="match status" value="1"/>
</dbReference>
<dbReference type="EMBL" id="PXYW01000006">
    <property type="protein sequence ID" value="PSR34840.1"/>
    <property type="molecule type" value="Genomic_DNA"/>
</dbReference>
<dbReference type="Proteomes" id="UP000242972">
    <property type="component" value="Unassembled WGS sequence"/>
</dbReference>
<feature type="transmembrane region" description="Helical" evidence="2">
    <location>
        <begin position="362"/>
        <end position="381"/>
    </location>
</feature>
<dbReference type="InterPro" id="IPR036259">
    <property type="entry name" value="MFS_trans_sf"/>
</dbReference>
<evidence type="ECO:0000313" key="4">
    <source>
        <dbReference type="Proteomes" id="UP000242972"/>
    </source>
</evidence>